<dbReference type="PRINTS" id="PR00019">
    <property type="entry name" value="LEURICHRPT"/>
</dbReference>
<evidence type="ECO:0000256" key="5">
    <source>
        <dbReference type="ARBA" id="ARBA00022729"/>
    </source>
</evidence>
<reference evidence="17 18" key="1">
    <citation type="submission" date="2019-01" db="EMBL/GenBank/DDBJ databases">
        <title>Draft Genome and Complete Hox-Cluster Characterization of the Sterlet Sturgeon (Acipenser ruthenus).</title>
        <authorList>
            <person name="Wei Q."/>
        </authorList>
    </citation>
    <scope>NUCLEOTIDE SEQUENCE [LARGE SCALE GENOMIC DNA]</scope>
    <source>
        <strain evidence="17">WHYD16114868_AA</strain>
        <tissue evidence="17">Blood</tissue>
    </source>
</reference>
<dbReference type="InterPro" id="IPR003599">
    <property type="entry name" value="Ig_sub"/>
</dbReference>
<dbReference type="SUPFAM" id="SSF52058">
    <property type="entry name" value="L domain-like"/>
    <property type="match status" value="1"/>
</dbReference>
<keyword evidence="6" id="KW-0677">Repeat</keyword>
<evidence type="ECO:0000256" key="8">
    <source>
        <dbReference type="ARBA" id="ARBA00022989"/>
    </source>
</evidence>
<dbReference type="InterPro" id="IPR013783">
    <property type="entry name" value="Ig-like_fold"/>
</dbReference>
<evidence type="ECO:0000256" key="7">
    <source>
        <dbReference type="ARBA" id="ARBA00022889"/>
    </source>
</evidence>
<dbReference type="PANTHER" id="PTHR24368:SF1">
    <property type="entry name" value="AMPHOTERIN-INDUCED PROTEIN 1"/>
    <property type="match status" value="1"/>
</dbReference>
<dbReference type="AlphaFoldDB" id="A0A662YL55"/>
<dbReference type="InterPro" id="IPR003591">
    <property type="entry name" value="Leu-rich_rpt_typical-subtyp"/>
</dbReference>
<keyword evidence="8 14" id="KW-1133">Transmembrane helix</keyword>
<comment type="similarity">
    <text evidence="2">Belongs to the immunoglobulin superfamily. AMIGO family.</text>
</comment>
<dbReference type="Proteomes" id="UP000289886">
    <property type="component" value="Unassembled WGS sequence"/>
</dbReference>
<dbReference type="GO" id="GO:0007155">
    <property type="term" value="P:cell adhesion"/>
    <property type="evidence" value="ECO:0007669"/>
    <property type="project" value="UniProtKB-KW"/>
</dbReference>
<dbReference type="Pfam" id="PF13927">
    <property type="entry name" value="Ig_3"/>
    <property type="match status" value="1"/>
</dbReference>
<evidence type="ECO:0000256" key="4">
    <source>
        <dbReference type="ARBA" id="ARBA00022692"/>
    </source>
</evidence>
<protein>
    <submittedName>
        <fullName evidence="17">Amphoterin-induced protein 1</fullName>
    </submittedName>
</protein>
<dbReference type="SMART" id="SM00013">
    <property type="entry name" value="LRRNT"/>
    <property type="match status" value="1"/>
</dbReference>
<evidence type="ECO:0000256" key="9">
    <source>
        <dbReference type="ARBA" id="ARBA00023136"/>
    </source>
</evidence>
<keyword evidence="11" id="KW-0325">Glycoprotein</keyword>
<dbReference type="PANTHER" id="PTHR24368">
    <property type="entry name" value="AMPHOTERIN-INDUCED PROTEIN"/>
    <property type="match status" value="1"/>
</dbReference>
<dbReference type="InterPro" id="IPR032675">
    <property type="entry name" value="LRR_dom_sf"/>
</dbReference>
<feature type="compositionally biased region" description="Basic and acidic residues" evidence="13">
    <location>
        <begin position="486"/>
        <end position="496"/>
    </location>
</feature>
<evidence type="ECO:0000256" key="2">
    <source>
        <dbReference type="ARBA" id="ARBA00005670"/>
    </source>
</evidence>
<dbReference type="Pfam" id="PF13855">
    <property type="entry name" value="LRR_8"/>
    <property type="match status" value="1"/>
</dbReference>
<dbReference type="InterPro" id="IPR036179">
    <property type="entry name" value="Ig-like_dom_sf"/>
</dbReference>
<feature type="transmembrane region" description="Helical" evidence="14">
    <location>
        <begin position="402"/>
        <end position="422"/>
    </location>
</feature>
<dbReference type="InterPro" id="IPR007110">
    <property type="entry name" value="Ig-like_dom"/>
</dbReference>
<keyword evidence="7" id="KW-0130">Cell adhesion</keyword>
<keyword evidence="3" id="KW-0433">Leucine-rich repeat</keyword>
<dbReference type="FunFam" id="3.80.10.10:FF:000181">
    <property type="entry name" value="amphoterin-induced protein 1 isoform X1"/>
    <property type="match status" value="1"/>
</dbReference>
<evidence type="ECO:0000313" key="16">
    <source>
        <dbReference type="EMBL" id="RXM96883.1"/>
    </source>
</evidence>
<evidence type="ECO:0000256" key="12">
    <source>
        <dbReference type="ARBA" id="ARBA00023319"/>
    </source>
</evidence>
<dbReference type="OrthoDB" id="676979at2759"/>
<dbReference type="SUPFAM" id="SSF48726">
    <property type="entry name" value="Immunoglobulin"/>
    <property type="match status" value="1"/>
</dbReference>
<dbReference type="InterPro" id="IPR031283">
    <property type="entry name" value="AMIGO"/>
</dbReference>
<keyword evidence="4 14" id="KW-0812">Transmembrane</keyword>
<dbReference type="SMART" id="SM00409">
    <property type="entry name" value="IG"/>
    <property type="match status" value="1"/>
</dbReference>
<dbReference type="InterPro" id="IPR003598">
    <property type="entry name" value="Ig_sub2"/>
</dbReference>
<name>A0A662YL55_ACIRT</name>
<evidence type="ECO:0000313" key="18">
    <source>
        <dbReference type="Proteomes" id="UP000289886"/>
    </source>
</evidence>
<proteinExistence type="inferred from homology"/>
<evidence type="ECO:0000313" key="17">
    <source>
        <dbReference type="EMBL" id="RXM96885.1"/>
    </source>
</evidence>
<dbReference type="InterPro" id="IPR000372">
    <property type="entry name" value="LRRNT"/>
</dbReference>
<keyword evidence="9 14" id="KW-0472">Membrane</keyword>
<feature type="region of interest" description="Disordered" evidence="13">
    <location>
        <begin position="471"/>
        <end position="520"/>
    </location>
</feature>
<dbReference type="Gene3D" id="2.60.40.10">
    <property type="entry name" value="Immunoglobulins"/>
    <property type="match status" value="1"/>
</dbReference>
<gene>
    <name evidence="16" type="ORF">EOD39_15110</name>
    <name evidence="17" type="ORF">EOD39_15112</name>
</gene>
<keyword evidence="18" id="KW-1185">Reference proteome</keyword>
<dbReference type="Gene3D" id="3.80.10.10">
    <property type="entry name" value="Ribonuclease Inhibitor"/>
    <property type="match status" value="1"/>
</dbReference>
<comment type="caution">
    <text evidence="17">The sequence shown here is derived from an EMBL/GenBank/DDBJ whole genome shotgun (WGS) entry which is preliminary data.</text>
</comment>
<comment type="subcellular location">
    <subcellularLocation>
        <location evidence="1">Membrane</location>
        <topology evidence="1">Single-pass type I membrane protein</topology>
    </subcellularLocation>
</comment>
<evidence type="ECO:0000259" key="15">
    <source>
        <dbReference type="PROSITE" id="PS50835"/>
    </source>
</evidence>
<evidence type="ECO:0000256" key="1">
    <source>
        <dbReference type="ARBA" id="ARBA00004479"/>
    </source>
</evidence>
<evidence type="ECO:0000256" key="11">
    <source>
        <dbReference type="ARBA" id="ARBA00023180"/>
    </source>
</evidence>
<dbReference type="GO" id="GO:0016020">
    <property type="term" value="C:membrane"/>
    <property type="evidence" value="ECO:0007669"/>
    <property type="project" value="UniProtKB-SubCell"/>
</dbReference>
<dbReference type="EMBL" id="SCEB01001380">
    <property type="protein sequence ID" value="RXM96885.1"/>
    <property type="molecule type" value="Genomic_DNA"/>
</dbReference>
<feature type="domain" description="Ig-like" evidence="15">
    <location>
        <begin position="283"/>
        <end position="384"/>
    </location>
</feature>
<dbReference type="PROSITE" id="PS50835">
    <property type="entry name" value="IG_LIKE"/>
    <property type="match status" value="1"/>
</dbReference>
<accession>A0A662YL55</accession>
<dbReference type="SMART" id="SM00408">
    <property type="entry name" value="IGc2"/>
    <property type="match status" value="1"/>
</dbReference>
<keyword evidence="5" id="KW-0732">Signal</keyword>
<dbReference type="InterPro" id="IPR001611">
    <property type="entry name" value="Leu-rich_rpt"/>
</dbReference>
<evidence type="ECO:0000256" key="10">
    <source>
        <dbReference type="ARBA" id="ARBA00023157"/>
    </source>
</evidence>
<evidence type="ECO:0000256" key="3">
    <source>
        <dbReference type="ARBA" id="ARBA00022614"/>
    </source>
</evidence>
<sequence length="520" mass="57868">MVGSLPRSKELSSTMQLCSSTATGETAFSTPKKSLWLPLCVLLSLTLLGPEVGGSTLDCHQTCICASNIVSCSKKELESIPTALPRYTAVLDLSYNSLSKLRAEWTPVKLDKLHTLLLSHNGMSFISSEAFSFVPRLRYLDLSSNQLQGLEEYQFTELEELEVLLLYNNRISQIDRSAFEGVAKLQKLYLSQNQVSRFPLELVKEKTRLPELSLLDVSSNRVKSLPVQELKLLPAWIKNGLYFHNNPFTCDCELYSLLALWHIRRLNSAVDFRDEYNCTLQSPKISVRLFQLGEEYMNCSAVKEAEVEAYLGDSLTLECDTRKRVMTKTWVTASNEVAASVRSNQSAVVLANGSLQIRELRAEDSGVYTCYAVSDSLNETLYVSVRVHNFTMPGDSDSFNTAYTTLVGCVSSAILVLIYLYLTPCRCFCCPGEEKLKHEDSIHSSMLSASATPTHDLLEGQAGLNRHVAFIEPSKDSQGQNGKLNRGSEEEQEGKRGKGHRRKSDGESISSVFSDTPIVV</sequence>
<dbReference type="GO" id="GO:0007420">
    <property type="term" value="P:brain development"/>
    <property type="evidence" value="ECO:0007669"/>
    <property type="project" value="TreeGrafter"/>
</dbReference>
<dbReference type="EMBL" id="SCEB01001380">
    <property type="protein sequence ID" value="RXM96883.1"/>
    <property type="molecule type" value="Genomic_DNA"/>
</dbReference>
<keyword evidence="12" id="KW-0393">Immunoglobulin domain</keyword>
<evidence type="ECO:0000256" key="6">
    <source>
        <dbReference type="ARBA" id="ARBA00022737"/>
    </source>
</evidence>
<organism evidence="17 18">
    <name type="scientific">Acipenser ruthenus</name>
    <name type="common">Sterlet sturgeon</name>
    <dbReference type="NCBI Taxonomy" id="7906"/>
    <lineage>
        <taxon>Eukaryota</taxon>
        <taxon>Metazoa</taxon>
        <taxon>Chordata</taxon>
        <taxon>Craniata</taxon>
        <taxon>Vertebrata</taxon>
        <taxon>Euteleostomi</taxon>
        <taxon>Actinopterygii</taxon>
        <taxon>Chondrostei</taxon>
        <taxon>Acipenseriformes</taxon>
        <taxon>Acipenseridae</taxon>
        <taxon>Acipenser</taxon>
    </lineage>
</organism>
<dbReference type="SMART" id="SM00369">
    <property type="entry name" value="LRR_TYP"/>
    <property type="match status" value="5"/>
</dbReference>
<evidence type="ECO:0000256" key="13">
    <source>
        <dbReference type="SAM" id="MobiDB-lite"/>
    </source>
</evidence>
<evidence type="ECO:0000256" key="14">
    <source>
        <dbReference type="SAM" id="Phobius"/>
    </source>
</evidence>
<keyword evidence="10" id="KW-1015">Disulfide bond</keyword>
<dbReference type="PROSITE" id="PS51450">
    <property type="entry name" value="LRR"/>
    <property type="match status" value="2"/>
</dbReference>